<keyword evidence="6" id="KW-0769">Symport</keyword>
<organism evidence="9 10">
    <name type="scientific">Parabacteroides acidifaciens</name>
    <dbReference type="NCBI Taxonomy" id="2290935"/>
    <lineage>
        <taxon>Bacteria</taxon>
        <taxon>Pseudomonadati</taxon>
        <taxon>Bacteroidota</taxon>
        <taxon>Bacteroidia</taxon>
        <taxon>Bacteroidales</taxon>
        <taxon>Tannerellaceae</taxon>
        <taxon>Parabacteroides</taxon>
    </lineage>
</organism>
<name>A0A3D8HHS0_9BACT</name>
<dbReference type="EMBL" id="QREV01000005">
    <property type="protein sequence ID" value="RDU50458.1"/>
    <property type="molecule type" value="Genomic_DNA"/>
</dbReference>
<dbReference type="EMBL" id="JACRTI010000005">
    <property type="protein sequence ID" value="MBC8600727.1"/>
    <property type="molecule type" value="Genomic_DNA"/>
</dbReference>
<evidence type="ECO:0000313" key="8">
    <source>
        <dbReference type="EMBL" id="MBC8600727.1"/>
    </source>
</evidence>
<dbReference type="SUPFAM" id="SSF161070">
    <property type="entry name" value="SNF-like"/>
    <property type="match status" value="1"/>
</dbReference>
<dbReference type="InterPro" id="IPR000175">
    <property type="entry name" value="Na/ntran_symport"/>
</dbReference>
<keyword evidence="3 6" id="KW-0812">Transmembrane</keyword>
<dbReference type="CDD" id="cd10336">
    <property type="entry name" value="SLC6sbd_Tyt1-Like"/>
    <property type="match status" value="1"/>
</dbReference>
<proteinExistence type="inferred from homology"/>
<dbReference type="PROSITE" id="PS50267">
    <property type="entry name" value="NA_NEUROTRAN_SYMP_3"/>
    <property type="match status" value="1"/>
</dbReference>
<evidence type="ECO:0000313" key="10">
    <source>
        <dbReference type="Proteomes" id="UP000256321"/>
    </source>
</evidence>
<dbReference type="PRINTS" id="PR00176">
    <property type="entry name" value="NANEUSMPORT"/>
</dbReference>
<dbReference type="GO" id="GO:0016020">
    <property type="term" value="C:membrane"/>
    <property type="evidence" value="ECO:0007669"/>
    <property type="project" value="UniProtKB-SubCell"/>
</dbReference>
<dbReference type="GO" id="GO:0015293">
    <property type="term" value="F:symporter activity"/>
    <property type="evidence" value="ECO:0007669"/>
    <property type="project" value="UniProtKB-KW"/>
</dbReference>
<evidence type="ECO:0000256" key="3">
    <source>
        <dbReference type="ARBA" id="ARBA00022692"/>
    </source>
</evidence>
<sequence length="457" mass="49867">MSHHHNRATFGSKIGVILATVGCAVGLGNIWRFPYMVGSNGGAAFLLIYIICIILLGLPVMITEFFIGRHSRKNAAGAFKVMAPGTKWSLIGYNGVLAAFLILGFYSVVAGWTLEYIMQALDGSLTGKTAAEFKLDFEQFSSGIVRPIGWTIAFIALTHIIIISGVKEGIERASKIMMPMLFLILIALCIRSVTLPNAEKGLAFLFNPDFSKISSSVVLSAMGQAFFSLSIGMGCLITYSSYFKKDTKLQTTALQVTVLDTLVAILAGVMIFPAVFSFGIAPTAGPELVFITLPNVFEQLPFGWIWSTVFFVLLALAALTSTISLHEVATAYVHEEYHISRKKAAWFVSGGVLTLGILSSLSFSVLKEFTIGGLIFFDALDYLTAKIMLPLGGMLICIFVGTRVDRKILKAELTNEGTVPFHFFNTYAFFMKYIAPVAIGLIFLNELGLINRIIKLF</sequence>
<dbReference type="PANTHER" id="PTHR42948">
    <property type="entry name" value="TRANSPORTER"/>
    <property type="match status" value="1"/>
</dbReference>
<feature type="transmembrane region" description="Helical" evidence="7">
    <location>
        <begin position="88"/>
        <end position="109"/>
    </location>
</feature>
<feature type="transmembrane region" description="Helical" evidence="7">
    <location>
        <begin position="344"/>
        <end position="363"/>
    </location>
</feature>
<evidence type="ECO:0000313" key="9">
    <source>
        <dbReference type="EMBL" id="RDU50458.1"/>
    </source>
</evidence>
<dbReference type="InterPro" id="IPR047218">
    <property type="entry name" value="YocR/YhdH-like"/>
</dbReference>
<feature type="transmembrane region" description="Helical" evidence="7">
    <location>
        <begin position="258"/>
        <end position="281"/>
    </location>
</feature>
<feature type="transmembrane region" description="Helical" evidence="7">
    <location>
        <begin position="43"/>
        <end position="67"/>
    </location>
</feature>
<feature type="transmembrane region" description="Helical" evidence="7">
    <location>
        <begin position="176"/>
        <end position="193"/>
    </location>
</feature>
<keyword evidence="5 7" id="KW-0472">Membrane</keyword>
<dbReference type="PROSITE" id="PS00610">
    <property type="entry name" value="NA_NEUROTRAN_SYMP_1"/>
    <property type="match status" value="1"/>
</dbReference>
<protein>
    <recommendedName>
        <fullName evidence="6">Transporter</fullName>
    </recommendedName>
</protein>
<dbReference type="AlphaFoldDB" id="A0A3D8HHS0"/>
<dbReference type="PANTHER" id="PTHR42948:SF1">
    <property type="entry name" value="TRANSPORTER"/>
    <property type="match status" value="1"/>
</dbReference>
<feature type="transmembrane region" description="Helical" evidence="7">
    <location>
        <begin position="301"/>
        <end position="323"/>
    </location>
</feature>
<dbReference type="Proteomes" id="UP000629596">
    <property type="component" value="Unassembled WGS sequence"/>
</dbReference>
<keyword evidence="4 7" id="KW-1133">Transmembrane helix</keyword>
<dbReference type="InterPro" id="IPR037272">
    <property type="entry name" value="SNS_sf"/>
</dbReference>
<feature type="transmembrane region" description="Helical" evidence="7">
    <location>
        <begin position="213"/>
        <end position="237"/>
    </location>
</feature>
<evidence type="ECO:0000256" key="5">
    <source>
        <dbReference type="ARBA" id="ARBA00023136"/>
    </source>
</evidence>
<feature type="transmembrane region" description="Helical" evidence="7">
    <location>
        <begin position="144"/>
        <end position="164"/>
    </location>
</feature>
<accession>A0A3D8HHS0</accession>
<dbReference type="Proteomes" id="UP000256321">
    <property type="component" value="Unassembled WGS sequence"/>
</dbReference>
<comment type="similarity">
    <text evidence="6">Belongs to the sodium:neurotransmitter symporter (SNF) (TC 2.A.22) family.</text>
</comment>
<evidence type="ECO:0000256" key="6">
    <source>
        <dbReference type="RuleBase" id="RU003732"/>
    </source>
</evidence>
<evidence type="ECO:0000313" key="11">
    <source>
        <dbReference type="Proteomes" id="UP000629596"/>
    </source>
</evidence>
<reference evidence="8 11" key="2">
    <citation type="submission" date="2020-08" db="EMBL/GenBank/DDBJ databases">
        <title>Genome public.</title>
        <authorList>
            <person name="Liu C."/>
            <person name="Sun Q."/>
        </authorList>
    </citation>
    <scope>NUCLEOTIDE SEQUENCE [LARGE SCALE GENOMIC DNA]</scope>
    <source>
        <strain evidence="8 11">426_9</strain>
    </source>
</reference>
<evidence type="ECO:0000256" key="7">
    <source>
        <dbReference type="SAM" id="Phobius"/>
    </source>
</evidence>
<dbReference type="NCBIfam" id="NF037979">
    <property type="entry name" value="Na_transp"/>
    <property type="match status" value="1"/>
</dbReference>
<evidence type="ECO:0000256" key="2">
    <source>
        <dbReference type="ARBA" id="ARBA00022448"/>
    </source>
</evidence>
<keyword evidence="11" id="KW-1185">Reference proteome</keyword>
<evidence type="ECO:0000256" key="1">
    <source>
        <dbReference type="ARBA" id="ARBA00004141"/>
    </source>
</evidence>
<feature type="transmembrane region" description="Helical" evidence="7">
    <location>
        <begin position="383"/>
        <end position="401"/>
    </location>
</feature>
<gene>
    <name evidence="9" type="ORF">DWU89_03260</name>
    <name evidence="8" type="ORF">H8784_03220</name>
</gene>
<reference evidence="9 10" key="1">
    <citation type="submission" date="2018-07" db="EMBL/GenBank/DDBJ databases">
        <title>Parabacteroides acidifaciens nov. sp., isolated from human feces.</title>
        <authorList>
            <person name="Wang Y.J."/>
        </authorList>
    </citation>
    <scope>NUCLEOTIDE SEQUENCE [LARGE SCALE GENOMIC DNA]</scope>
    <source>
        <strain evidence="9 10">426-9</strain>
    </source>
</reference>
<comment type="subcellular location">
    <subcellularLocation>
        <location evidence="1">Membrane</location>
        <topology evidence="1">Multi-pass membrane protein</topology>
    </subcellularLocation>
</comment>
<comment type="caution">
    <text evidence="9">The sequence shown here is derived from an EMBL/GenBank/DDBJ whole genome shotgun (WGS) entry which is preliminary data.</text>
</comment>
<dbReference type="RefSeq" id="WP_115498248.1">
    <property type="nucleotide sequence ID" value="NZ_JACRTI010000005.1"/>
</dbReference>
<dbReference type="Pfam" id="PF00209">
    <property type="entry name" value="SNF"/>
    <property type="match status" value="2"/>
</dbReference>
<keyword evidence="2 6" id="KW-0813">Transport</keyword>
<evidence type="ECO:0000256" key="4">
    <source>
        <dbReference type="ARBA" id="ARBA00022989"/>
    </source>
</evidence>
<feature type="transmembrane region" description="Helical" evidence="7">
    <location>
        <begin position="12"/>
        <end position="31"/>
    </location>
</feature>